<organism evidence="2 3">
    <name type="scientific">Coraliomargarita sinensis</name>
    <dbReference type="NCBI Taxonomy" id="2174842"/>
    <lineage>
        <taxon>Bacteria</taxon>
        <taxon>Pseudomonadati</taxon>
        <taxon>Verrucomicrobiota</taxon>
        <taxon>Opitutia</taxon>
        <taxon>Puniceicoccales</taxon>
        <taxon>Coraliomargaritaceae</taxon>
        <taxon>Coraliomargarita</taxon>
    </lineage>
</organism>
<dbReference type="InParanoid" id="A0A317ZGG1"/>
<dbReference type="AlphaFoldDB" id="A0A317ZGG1"/>
<keyword evidence="1" id="KW-1133">Transmembrane helix</keyword>
<gene>
    <name evidence="2" type="ORF">DDZ13_04915</name>
</gene>
<keyword evidence="3" id="KW-1185">Reference proteome</keyword>
<dbReference type="OrthoDB" id="194675at2"/>
<evidence type="ECO:0000313" key="3">
    <source>
        <dbReference type="Proteomes" id="UP000247099"/>
    </source>
</evidence>
<accession>A0A317ZGG1</accession>
<evidence type="ECO:0000313" key="2">
    <source>
        <dbReference type="EMBL" id="PXA04520.1"/>
    </source>
</evidence>
<feature type="transmembrane region" description="Helical" evidence="1">
    <location>
        <begin position="21"/>
        <end position="39"/>
    </location>
</feature>
<comment type="caution">
    <text evidence="2">The sequence shown here is derived from an EMBL/GenBank/DDBJ whole genome shotgun (WGS) entry which is preliminary data.</text>
</comment>
<reference evidence="2 3" key="1">
    <citation type="submission" date="2018-05" db="EMBL/GenBank/DDBJ databases">
        <title>Coraliomargarita sinensis sp. nov., isolated from a marine solar saltern.</title>
        <authorList>
            <person name="Zhou L.Y."/>
        </authorList>
    </citation>
    <scope>NUCLEOTIDE SEQUENCE [LARGE SCALE GENOMIC DNA]</scope>
    <source>
        <strain evidence="2 3">WN38</strain>
    </source>
</reference>
<keyword evidence="1" id="KW-0472">Membrane</keyword>
<proteinExistence type="predicted"/>
<name>A0A317ZGG1_9BACT</name>
<dbReference type="RefSeq" id="WP_110130329.1">
    <property type="nucleotide sequence ID" value="NZ_QHJQ01000003.1"/>
</dbReference>
<dbReference type="EMBL" id="QHJQ01000003">
    <property type="protein sequence ID" value="PXA04520.1"/>
    <property type="molecule type" value="Genomic_DNA"/>
</dbReference>
<evidence type="ECO:0008006" key="4">
    <source>
        <dbReference type="Google" id="ProtNLM"/>
    </source>
</evidence>
<sequence>MSAAKKRLKTLYKRTSLREKLLTLAFILVVLFLWGNNWLSRLSEWNDNRKFTASELEFQQKTLERGPEFDEGLKRALARVDPSKTYAATQLSGRIDSLLRNAGLSGQADIDSVRTREGEIFNDHNLRVQLDRISIDQLINFNALLKEDTPYINIQSVRISANRRSPEELDVRFEINSFDLKEPSL</sequence>
<keyword evidence="1" id="KW-0812">Transmembrane</keyword>
<protein>
    <recommendedName>
        <fullName evidence="4">General secretion pathway protein GspM</fullName>
    </recommendedName>
</protein>
<dbReference type="Proteomes" id="UP000247099">
    <property type="component" value="Unassembled WGS sequence"/>
</dbReference>
<evidence type="ECO:0000256" key="1">
    <source>
        <dbReference type="SAM" id="Phobius"/>
    </source>
</evidence>